<dbReference type="InterPro" id="IPR011008">
    <property type="entry name" value="Dimeric_a/b-barrel"/>
</dbReference>
<evidence type="ECO:0000259" key="2">
    <source>
        <dbReference type="Pfam" id="PF07978"/>
    </source>
</evidence>
<evidence type="ECO:0000256" key="1">
    <source>
        <dbReference type="ARBA" id="ARBA00005291"/>
    </source>
</evidence>
<keyword evidence="4" id="KW-1185">Reference proteome</keyword>
<dbReference type="PANTHER" id="PTHR21017">
    <property type="entry name" value="NIPSNAP-RELATED"/>
    <property type="match status" value="1"/>
</dbReference>
<dbReference type="Pfam" id="PF07978">
    <property type="entry name" value="NIPSNAP"/>
    <property type="match status" value="1"/>
</dbReference>
<dbReference type="Gene3D" id="3.30.70.100">
    <property type="match status" value="1"/>
</dbReference>
<comment type="similarity">
    <text evidence="1">Belongs to the NipSnap family.</text>
</comment>
<dbReference type="OrthoDB" id="4124121at2"/>
<proteinExistence type="inferred from homology"/>
<evidence type="ECO:0000313" key="4">
    <source>
        <dbReference type="Proteomes" id="UP000193200"/>
    </source>
</evidence>
<gene>
    <name evidence="3" type="ORF">OCH7691_03021</name>
</gene>
<dbReference type="InParanoid" id="A0A1Y5TK47"/>
<dbReference type="PANTHER" id="PTHR21017:SF17">
    <property type="entry name" value="PROTEIN NIPSNAP"/>
    <property type="match status" value="1"/>
</dbReference>
<accession>A0A1Y5TK47</accession>
<organism evidence="3 4">
    <name type="scientific">Oceanibacterium hippocampi</name>
    <dbReference type="NCBI Taxonomy" id="745714"/>
    <lineage>
        <taxon>Bacteria</taxon>
        <taxon>Pseudomonadati</taxon>
        <taxon>Pseudomonadota</taxon>
        <taxon>Alphaproteobacteria</taxon>
        <taxon>Sneathiellales</taxon>
        <taxon>Sneathiellaceae</taxon>
        <taxon>Oceanibacterium</taxon>
    </lineage>
</organism>
<dbReference type="RefSeq" id="WP_085884332.1">
    <property type="nucleotide sequence ID" value="NZ_FWFR01000002.1"/>
</dbReference>
<evidence type="ECO:0000313" key="3">
    <source>
        <dbReference type="EMBL" id="SLN65813.1"/>
    </source>
</evidence>
<dbReference type="Proteomes" id="UP000193200">
    <property type="component" value="Unassembled WGS sequence"/>
</dbReference>
<sequence length="108" mass="11756">MIVEQRTYTLRTGCVPDFVALVRDEGLAIQKPHLGSPLGYFTSESGTLNQVVHLWGYASAADRETRRAALAADPAWQGFAPRVLPLIERMESRILIPTEFSAIGGAGT</sequence>
<feature type="domain" description="NIPSNAP" evidence="2">
    <location>
        <begin position="4"/>
        <end position="101"/>
    </location>
</feature>
<name>A0A1Y5TK47_9PROT</name>
<dbReference type="EMBL" id="FWFR01000002">
    <property type="protein sequence ID" value="SLN65813.1"/>
    <property type="molecule type" value="Genomic_DNA"/>
</dbReference>
<protein>
    <recommendedName>
        <fullName evidence="2">NIPSNAP domain-containing protein</fullName>
    </recommendedName>
</protein>
<reference evidence="3 4" key="1">
    <citation type="submission" date="2017-03" db="EMBL/GenBank/DDBJ databases">
        <authorList>
            <person name="Afonso C.L."/>
            <person name="Miller P.J."/>
            <person name="Scott M.A."/>
            <person name="Spackman E."/>
            <person name="Goraichik I."/>
            <person name="Dimitrov K.M."/>
            <person name="Suarez D.L."/>
            <person name="Swayne D.E."/>
        </authorList>
    </citation>
    <scope>NUCLEOTIDE SEQUENCE [LARGE SCALE GENOMIC DNA]</scope>
    <source>
        <strain evidence="3 4">CECT 7691</strain>
    </source>
</reference>
<dbReference type="AlphaFoldDB" id="A0A1Y5TK47"/>
<dbReference type="InterPro" id="IPR012577">
    <property type="entry name" value="NIPSNAP"/>
</dbReference>
<dbReference type="SUPFAM" id="SSF54909">
    <property type="entry name" value="Dimeric alpha+beta barrel"/>
    <property type="match status" value="1"/>
</dbReference>
<dbReference type="InterPro" id="IPR051557">
    <property type="entry name" value="NipSnap_domain"/>
</dbReference>